<dbReference type="PROSITE" id="PS00534">
    <property type="entry name" value="FERROCHELATASE"/>
    <property type="match status" value="1"/>
</dbReference>
<keyword evidence="4 7" id="KW-0456">Lyase</keyword>
<dbReference type="EMBL" id="PVUE01000002">
    <property type="protein sequence ID" value="PRZ43758.1"/>
    <property type="molecule type" value="Genomic_DNA"/>
</dbReference>
<comment type="similarity">
    <text evidence="7 8">Belongs to the ferrochelatase family.</text>
</comment>
<dbReference type="GO" id="GO:0006783">
    <property type="term" value="P:heme biosynthetic process"/>
    <property type="evidence" value="ECO:0007669"/>
    <property type="project" value="UniProtKB-UniRule"/>
</dbReference>
<evidence type="ECO:0000313" key="9">
    <source>
        <dbReference type="EMBL" id="PRZ43758.1"/>
    </source>
</evidence>
<evidence type="ECO:0000256" key="1">
    <source>
        <dbReference type="ARBA" id="ARBA00004744"/>
    </source>
</evidence>
<evidence type="ECO:0000256" key="6">
    <source>
        <dbReference type="ARBA" id="ARBA00024536"/>
    </source>
</evidence>
<dbReference type="InterPro" id="IPR033659">
    <property type="entry name" value="Ferrochelatase_N"/>
</dbReference>
<keyword evidence="10" id="KW-1185">Reference proteome</keyword>
<comment type="caution">
    <text evidence="7">Lacks conserved residue(s) required for the propagation of feature annotation.</text>
</comment>
<keyword evidence="3 7" id="KW-0350">Heme biosynthesis</keyword>
<dbReference type="SUPFAM" id="SSF53800">
    <property type="entry name" value="Chelatase"/>
    <property type="match status" value="1"/>
</dbReference>
<dbReference type="RefSeq" id="WP_238145238.1">
    <property type="nucleotide sequence ID" value="NZ_PVUE01000002.1"/>
</dbReference>
<organism evidence="9 10">
    <name type="scientific">Antricoccus suffuscus</name>
    <dbReference type="NCBI Taxonomy" id="1629062"/>
    <lineage>
        <taxon>Bacteria</taxon>
        <taxon>Bacillati</taxon>
        <taxon>Actinomycetota</taxon>
        <taxon>Actinomycetes</taxon>
        <taxon>Geodermatophilales</taxon>
        <taxon>Antricoccaceae</taxon>
        <taxon>Antricoccus</taxon>
    </lineage>
</organism>
<dbReference type="GO" id="GO:0004325">
    <property type="term" value="F:ferrochelatase activity"/>
    <property type="evidence" value="ECO:0007669"/>
    <property type="project" value="UniProtKB-UniRule"/>
</dbReference>
<dbReference type="HAMAP" id="MF_00323">
    <property type="entry name" value="Ferrochelatase"/>
    <property type="match status" value="1"/>
</dbReference>
<dbReference type="InterPro" id="IPR001015">
    <property type="entry name" value="Ferrochelatase"/>
</dbReference>
<keyword evidence="7" id="KW-0479">Metal-binding</keyword>
<dbReference type="Proteomes" id="UP000237752">
    <property type="component" value="Unassembled WGS sequence"/>
</dbReference>
<feature type="binding site" evidence="7">
    <location>
        <position position="61"/>
    </location>
    <ligand>
        <name>Fe-coproporphyrin III</name>
        <dbReference type="ChEBI" id="CHEBI:68438"/>
    </ligand>
</feature>
<evidence type="ECO:0000256" key="4">
    <source>
        <dbReference type="ARBA" id="ARBA00023239"/>
    </source>
</evidence>
<dbReference type="CDD" id="cd03411">
    <property type="entry name" value="Ferrochelatase_N"/>
    <property type="match status" value="1"/>
</dbReference>
<proteinExistence type="inferred from homology"/>
<dbReference type="UniPathway" id="UPA00252"/>
<dbReference type="GO" id="GO:0005737">
    <property type="term" value="C:cytoplasm"/>
    <property type="evidence" value="ECO:0007669"/>
    <property type="project" value="UniProtKB-SubCell"/>
</dbReference>
<dbReference type="AlphaFoldDB" id="A0A2T1A5Z6"/>
<dbReference type="Pfam" id="PF00762">
    <property type="entry name" value="Ferrochelatase"/>
    <property type="match status" value="1"/>
</dbReference>
<evidence type="ECO:0000256" key="3">
    <source>
        <dbReference type="ARBA" id="ARBA00023133"/>
    </source>
</evidence>
<accession>A0A2T1A5Z6</accession>
<protein>
    <recommendedName>
        <fullName evidence="7">Coproporphyrin III ferrochelatase</fullName>
        <ecNumber evidence="7">4.99.1.9</ecNumber>
    </recommendedName>
</protein>
<name>A0A2T1A5Z6_9ACTN</name>
<dbReference type="Gene3D" id="3.40.50.1400">
    <property type="match status" value="2"/>
</dbReference>
<dbReference type="InterPro" id="IPR033644">
    <property type="entry name" value="Ferrochelatase_C"/>
</dbReference>
<comment type="function">
    <text evidence="7 8">Involved in coproporphyrin-dependent heme b biosynthesis. Catalyzes the insertion of ferrous iron into coproporphyrin III to form Fe-coproporphyrin III.</text>
</comment>
<gene>
    <name evidence="7" type="primary">cpfC</name>
    <name evidence="9" type="ORF">CLV47_102449</name>
</gene>
<dbReference type="PANTHER" id="PTHR11108">
    <property type="entry name" value="FERROCHELATASE"/>
    <property type="match status" value="1"/>
</dbReference>
<comment type="pathway">
    <text evidence="1 7 8">Porphyrin-containing compound metabolism; protoheme biosynthesis.</text>
</comment>
<comment type="catalytic activity">
    <reaction evidence="6">
        <text>Fe-coproporphyrin III + 2 H(+) = coproporphyrin III + Fe(2+)</text>
        <dbReference type="Rhea" id="RHEA:49572"/>
        <dbReference type="ChEBI" id="CHEBI:15378"/>
        <dbReference type="ChEBI" id="CHEBI:29033"/>
        <dbReference type="ChEBI" id="CHEBI:68438"/>
        <dbReference type="ChEBI" id="CHEBI:131725"/>
        <dbReference type="EC" id="4.99.1.9"/>
    </reaction>
    <physiologicalReaction direction="right-to-left" evidence="6">
        <dbReference type="Rhea" id="RHEA:49574"/>
    </physiologicalReaction>
</comment>
<keyword evidence="5 7" id="KW-0627">Porphyrin biosynthesis</keyword>
<comment type="caution">
    <text evidence="9">The sequence shown here is derived from an EMBL/GenBank/DDBJ whole genome shotgun (WGS) entry which is preliminary data.</text>
</comment>
<feature type="binding site" evidence="7">
    <location>
        <position position="276"/>
    </location>
    <ligand>
        <name>Fe(2+)</name>
        <dbReference type="ChEBI" id="CHEBI:29033"/>
    </ligand>
</feature>
<comment type="subcellular location">
    <subcellularLocation>
        <location evidence="7 8">Cytoplasm</location>
    </subcellularLocation>
</comment>
<keyword evidence="7 8" id="KW-0963">Cytoplasm</keyword>
<dbReference type="CDD" id="cd00419">
    <property type="entry name" value="Ferrochelatase_C"/>
    <property type="match status" value="1"/>
</dbReference>
<dbReference type="PANTHER" id="PTHR11108:SF1">
    <property type="entry name" value="FERROCHELATASE, MITOCHONDRIAL"/>
    <property type="match status" value="1"/>
</dbReference>
<dbReference type="NCBIfam" id="NF000689">
    <property type="entry name" value="PRK00035.2-1"/>
    <property type="match status" value="1"/>
</dbReference>
<evidence type="ECO:0000256" key="2">
    <source>
        <dbReference type="ARBA" id="ARBA00023004"/>
    </source>
</evidence>
<evidence type="ECO:0000256" key="8">
    <source>
        <dbReference type="RuleBase" id="RU000607"/>
    </source>
</evidence>
<keyword evidence="2 7" id="KW-0408">Iron</keyword>
<evidence type="ECO:0000256" key="5">
    <source>
        <dbReference type="ARBA" id="ARBA00023244"/>
    </source>
</evidence>
<sequence>MNNAPLLQDAPIDALLVLSFGGPEGVDDVVPFLENVTRGRGIPAERLREVGKHYFHFDGISPINELNRSIIDRLKREFVRRGIELPIYWGNRNWHPMLEQTVAEMTADGVRRALVFGTSAYGGYSACRQYHEDIARGRAAVGDDAPDLEKLPQLYANEMFVAANVAAVEAAYAKLQGADFASGTRLVFTAHSIPETADAEAGPEGHLYSEQLRFVAAQVADRVGAAQWDLVWQSRSGPPHIPWLEPDICDHLETLASDGIRSVIVAPIGFVSDHLEVVWDLDTEAAAKAIELGLGFVRAGTAGSDDRFITMIADLIERRLGISDNVQELCPFLQGATGVGVNGTVCAPGCCGAQRSD</sequence>
<dbReference type="GO" id="GO:0046872">
    <property type="term" value="F:metal ion binding"/>
    <property type="evidence" value="ECO:0007669"/>
    <property type="project" value="UniProtKB-UniRule"/>
</dbReference>
<dbReference type="EC" id="4.99.1.9" evidence="7"/>
<feature type="binding site" evidence="7">
    <location>
        <position position="191"/>
    </location>
    <ligand>
        <name>Fe(2+)</name>
        <dbReference type="ChEBI" id="CHEBI:29033"/>
    </ligand>
</feature>
<feature type="binding site" evidence="7">
    <location>
        <position position="130"/>
    </location>
    <ligand>
        <name>Fe-coproporphyrin III</name>
        <dbReference type="ChEBI" id="CHEBI:68438"/>
    </ligand>
</feature>
<evidence type="ECO:0000313" key="10">
    <source>
        <dbReference type="Proteomes" id="UP000237752"/>
    </source>
</evidence>
<dbReference type="InterPro" id="IPR019772">
    <property type="entry name" value="Ferrochelatase_AS"/>
</dbReference>
<reference evidence="9 10" key="1">
    <citation type="submission" date="2018-03" db="EMBL/GenBank/DDBJ databases">
        <title>Genomic Encyclopedia of Archaeal and Bacterial Type Strains, Phase II (KMG-II): from individual species to whole genera.</title>
        <authorList>
            <person name="Goeker M."/>
        </authorList>
    </citation>
    <scope>NUCLEOTIDE SEQUENCE [LARGE SCALE GENOMIC DNA]</scope>
    <source>
        <strain evidence="9 10">DSM 100065</strain>
    </source>
</reference>
<evidence type="ECO:0000256" key="7">
    <source>
        <dbReference type="HAMAP-Rule" id="MF_00323"/>
    </source>
</evidence>